<evidence type="ECO:0000313" key="3">
    <source>
        <dbReference type="Proteomes" id="UP001586593"/>
    </source>
</evidence>
<proteinExistence type="predicted"/>
<evidence type="ECO:0000256" key="1">
    <source>
        <dbReference type="SAM" id="MobiDB-lite"/>
    </source>
</evidence>
<feature type="compositionally biased region" description="Polar residues" evidence="1">
    <location>
        <begin position="100"/>
        <end position="118"/>
    </location>
</feature>
<comment type="caution">
    <text evidence="2">The sequence shown here is derived from an EMBL/GenBank/DDBJ whole genome shotgun (WGS) entry which is preliminary data.</text>
</comment>
<name>A0ABR3V8B0_9PEZI</name>
<feature type="region of interest" description="Disordered" evidence="1">
    <location>
        <begin position="166"/>
        <end position="236"/>
    </location>
</feature>
<accession>A0ABR3V8B0</accession>
<protein>
    <submittedName>
        <fullName evidence="2">Uncharacterized protein</fullName>
    </submittedName>
</protein>
<keyword evidence="3" id="KW-1185">Reference proteome</keyword>
<dbReference type="EMBL" id="JAZHXJ010002545">
    <property type="protein sequence ID" value="KAL1837994.1"/>
    <property type="molecule type" value="Genomic_DNA"/>
</dbReference>
<feature type="region of interest" description="Disordered" evidence="1">
    <location>
        <begin position="85"/>
        <end position="144"/>
    </location>
</feature>
<sequence>MGIGTETDACQDPVGISLAVPPAVFLFLGFGDVSRASSLLLQGWHRYGSGQGFCISQGHRGGQPAGSHCTAAALRSLVSPSGWLSVPSPRPLRTRAPEASGNSATTRQPNYATTQQRPNPLHGFHGLATPAAAGRDPVARPRAAGHPLQLRALVLRRLALLRPHLQQRRRHQPGAQQPEHAAPAGDARGLRGPPAQHVGPRVRRRPGTRRDGPGHGHRRLGHPQADPPQAARPGRRDHRARGLLHRRREHLHGAHAGGHLELEGGEHAPPHPTPLLFLLCVPRNRFSSCQNPSDAHAPP</sequence>
<dbReference type="Proteomes" id="UP001586593">
    <property type="component" value="Unassembled WGS sequence"/>
</dbReference>
<organism evidence="2 3">
    <name type="scientific">Phialemonium thermophilum</name>
    <dbReference type="NCBI Taxonomy" id="223376"/>
    <lineage>
        <taxon>Eukaryota</taxon>
        <taxon>Fungi</taxon>
        <taxon>Dikarya</taxon>
        <taxon>Ascomycota</taxon>
        <taxon>Pezizomycotina</taxon>
        <taxon>Sordariomycetes</taxon>
        <taxon>Sordariomycetidae</taxon>
        <taxon>Cephalothecales</taxon>
        <taxon>Cephalothecaceae</taxon>
        <taxon>Phialemonium</taxon>
    </lineage>
</organism>
<gene>
    <name evidence="2" type="ORF">VTK73DRAFT_4489</name>
</gene>
<reference evidence="2 3" key="1">
    <citation type="journal article" date="2024" name="Commun. Biol.">
        <title>Comparative genomic analysis of thermophilic fungi reveals convergent evolutionary adaptations and gene losses.</title>
        <authorList>
            <person name="Steindorff A.S."/>
            <person name="Aguilar-Pontes M.V."/>
            <person name="Robinson A.J."/>
            <person name="Andreopoulos B."/>
            <person name="LaButti K."/>
            <person name="Kuo A."/>
            <person name="Mondo S."/>
            <person name="Riley R."/>
            <person name="Otillar R."/>
            <person name="Haridas S."/>
            <person name="Lipzen A."/>
            <person name="Grimwood J."/>
            <person name="Schmutz J."/>
            <person name="Clum A."/>
            <person name="Reid I.D."/>
            <person name="Moisan M.C."/>
            <person name="Butler G."/>
            <person name="Nguyen T.T.M."/>
            <person name="Dewar K."/>
            <person name="Conant G."/>
            <person name="Drula E."/>
            <person name="Henrissat B."/>
            <person name="Hansel C."/>
            <person name="Singer S."/>
            <person name="Hutchinson M.I."/>
            <person name="de Vries R.P."/>
            <person name="Natvig D.O."/>
            <person name="Powell A.J."/>
            <person name="Tsang A."/>
            <person name="Grigoriev I.V."/>
        </authorList>
    </citation>
    <scope>NUCLEOTIDE SEQUENCE [LARGE SCALE GENOMIC DNA]</scope>
    <source>
        <strain evidence="2 3">ATCC 24622</strain>
    </source>
</reference>
<evidence type="ECO:0000313" key="2">
    <source>
        <dbReference type="EMBL" id="KAL1837994.1"/>
    </source>
</evidence>